<dbReference type="SUPFAM" id="SSF47095">
    <property type="entry name" value="HMG-box"/>
    <property type="match status" value="1"/>
</dbReference>
<dbReference type="Proteomes" id="UP000789831">
    <property type="component" value="Unassembled WGS sequence"/>
</dbReference>
<comment type="caution">
    <text evidence="3">The sequence shown here is derived from an EMBL/GenBank/DDBJ whole genome shotgun (WGS) entry which is preliminary data.</text>
</comment>
<feature type="domain" description="HMG box" evidence="2">
    <location>
        <begin position="65"/>
        <end position="123"/>
    </location>
</feature>
<dbReference type="InterPro" id="IPR009071">
    <property type="entry name" value="HMG_box_dom"/>
</dbReference>
<evidence type="ECO:0000256" key="1">
    <source>
        <dbReference type="SAM" id="MobiDB-lite"/>
    </source>
</evidence>
<dbReference type="Gene3D" id="1.10.30.10">
    <property type="entry name" value="High mobility group box domain"/>
    <property type="match status" value="1"/>
</dbReference>
<dbReference type="OrthoDB" id="2449745at2759"/>
<evidence type="ECO:0000313" key="4">
    <source>
        <dbReference type="Proteomes" id="UP000789831"/>
    </source>
</evidence>
<evidence type="ECO:0000259" key="2">
    <source>
        <dbReference type="Pfam" id="PF00505"/>
    </source>
</evidence>
<reference evidence="3" key="1">
    <citation type="submission" date="2021-06" db="EMBL/GenBank/DDBJ databases">
        <authorList>
            <person name="Kallberg Y."/>
            <person name="Tangrot J."/>
            <person name="Rosling A."/>
        </authorList>
    </citation>
    <scope>NUCLEOTIDE SEQUENCE</scope>
    <source>
        <strain evidence="3">MT106</strain>
    </source>
</reference>
<feature type="region of interest" description="Disordered" evidence="1">
    <location>
        <begin position="145"/>
        <end position="176"/>
    </location>
</feature>
<dbReference type="AlphaFoldDB" id="A0A9N9C5A9"/>
<keyword evidence="4" id="KW-1185">Reference proteome</keyword>
<organism evidence="3 4">
    <name type="scientific">Ambispora gerdemannii</name>
    <dbReference type="NCBI Taxonomy" id="144530"/>
    <lineage>
        <taxon>Eukaryota</taxon>
        <taxon>Fungi</taxon>
        <taxon>Fungi incertae sedis</taxon>
        <taxon>Mucoromycota</taxon>
        <taxon>Glomeromycotina</taxon>
        <taxon>Glomeromycetes</taxon>
        <taxon>Archaeosporales</taxon>
        <taxon>Ambisporaceae</taxon>
        <taxon>Ambispora</taxon>
    </lineage>
</organism>
<name>A0A9N9C5A9_9GLOM</name>
<dbReference type="Pfam" id="PF00505">
    <property type="entry name" value="HMG_box"/>
    <property type="match status" value="1"/>
</dbReference>
<feature type="compositionally biased region" description="Polar residues" evidence="1">
    <location>
        <begin position="159"/>
        <end position="176"/>
    </location>
</feature>
<protein>
    <submittedName>
        <fullName evidence="3">11146_t:CDS:1</fullName>
    </submittedName>
</protein>
<dbReference type="InterPro" id="IPR036910">
    <property type="entry name" value="HMG_box_dom_sf"/>
</dbReference>
<sequence>MSDQLMVYHCLEILPFNAPNDPLTVQNIIVGQDTSQHQQENETQDRYRPSFPPQLIAEDLIGKGKQPPNAFLSYRKAVCMQIKAIDVKLHQSQVSKLASSLWSKEGKDVKEAYEDLASKAKKLWIMGHRMDTVKTYKVTDVKKARKTRCKTSPKKNKTRQQQFHVQQSIQGDTNSNATEDNAVFARISVDDNIYSNTNASPINAGMVYNPTFNDTICYSYADFLGELDLPSYFSKTDYQSCQSNELI</sequence>
<feature type="compositionally biased region" description="Basic residues" evidence="1">
    <location>
        <begin position="145"/>
        <end position="158"/>
    </location>
</feature>
<evidence type="ECO:0000313" key="3">
    <source>
        <dbReference type="EMBL" id="CAG8587494.1"/>
    </source>
</evidence>
<accession>A0A9N9C5A9</accession>
<proteinExistence type="predicted"/>
<dbReference type="EMBL" id="CAJVPL010001785">
    <property type="protein sequence ID" value="CAG8587494.1"/>
    <property type="molecule type" value="Genomic_DNA"/>
</dbReference>
<gene>
    <name evidence="3" type="ORF">AGERDE_LOCUS8437</name>
</gene>